<feature type="binding site" evidence="12">
    <location>
        <position position="143"/>
    </location>
    <ligand>
        <name>Zn(2+)</name>
        <dbReference type="ChEBI" id="CHEBI:29105"/>
        <note>catalytic</note>
    </ligand>
</feature>
<organism evidence="15 16">
    <name type="scientific">Dehalogenimonas formicexedens</name>
    <dbReference type="NCBI Taxonomy" id="1839801"/>
    <lineage>
        <taxon>Bacteria</taxon>
        <taxon>Bacillati</taxon>
        <taxon>Chloroflexota</taxon>
        <taxon>Dehalococcoidia</taxon>
        <taxon>Dehalococcoidales</taxon>
        <taxon>Dehalococcoidaceae</taxon>
        <taxon>Dehalogenimonas</taxon>
    </lineage>
</organism>
<feature type="transmembrane region" description="Helical" evidence="12">
    <location>
        <begin position="153"/>
        <end position="173"/>
    </location>
</feature>
<dbReference type="InterPro" id="IPR050083">
    <property type="entry name" value="HtpX_protease"/>
</dbReference>
<dbReference type="RefSeq" id="WP_076004444.1">
    <property type="nucleotide sequence ID" value="NZ_CP018258.1"/>
</dbReference>
<comment type="subcellular location">
    <subcellularLocation>
        <location evidence="1 12">Cell membrane</location>
        <topology evidence="1 12">Multi-pass membrane protein</topology>
    </subcellularLocation>
</comment>
<dbReference type="KEGG" id="dfo:Dform_01494"/>
<reference evidence="16" key="1">
    <citation type="submission" date="2016-11" db="EMBL/GenBank/DDBJ databases">
        <title>Dehalogenimonas formicexedens sp. nov., a chlorinated alkane respiring bacterium isolated from contaminated groundwater.</title>
        <authorList>
            <person name="Key T.A."/>
            <person name="Bowman K.S."/>
            <person name="Lee I."/>
            <person name="Chun J."/>
            <person name="Albuquerque L."/>
            <person name="da Costa M.S."/>
            <person name="Rainey F.A."/>
            <person name="Moe W.M."/>
        </authorList>
    </citation>
    <scope>NUCLEOTIDE SEQUENCE [LARGE SCALE GENOMIC DNA]</scope>
    <source>
        <strain evidence="16">NSZ-14</strain>
    </source>
</reference>
<evidence type="ECO:0000313" key="16">
    <source>
        <dbReference type="Proteomes" id="UP000185934"/>
    </source>
</evidence>
<dbReference type="InterPro" id="IPR001915">
    <property type="entry name" value="Peptidase_M48"/>
</dbReference>
<dbReference type="PANTHER" id="PTHR43221">
    <property type="entry name" value="PROTEASE HTPX"/>
    <property type="match status" value="1"/>
</dbReference>
<keyword evidence="9 12" id="KW-1133">Transmembrane helix</keyword>
<evidence type="ECO:0000256" key="1">
    <source>
        <dbReference type="ARBA" id="ARBA00004651"/>
    </source>
</evidence>
<proteinExistence type="inferred from homology"/>
<dbReference type="GO" id="GO:0006508">
    <property type="term" value="P:proteolysis"/>
    <property type="evidence" value="ECO:0007669"/>
    <property type="project" value="UniProtKB-KW"/>
</dbReference>
<evidence type="ECO:0000256" key="8">
    <source>
        <dbReference type="ARBA" id="ARBA00022833"/>
    </source>
</evidence>
<keyword evidence="15" id="KW-0346">Stress response</keyword>
<dbReference type="Pfam" id="PF01435">
    <property type="entry name" value="Peptidase_M48"/>
    <property type="match status" value="1"/>
</dbReference>
<keyword evidence="10 12" id="KW-0482">Metalloprotease</keyword>
<keyword evidence="16" id="KW-1185">Reference proteome</keyword>
<evidence type="ECO:0000256" key="5">
    <source>
        <dbReference type="ARBA" id="ARBA00022692"/>
    </source>
</evidence>
<evidence type="ECO:0000313" key="15">
    <source>
        <dbReference type="EMBL" id="APV44816.1"/>
    </source>
</evidence>
<dbReference type="GO" id="GO:0008270">
    <property type="term" value="F:zinc ion binding"/>
    <property type="evidence" value="ECO:0007669"/>
    <property type="project" value="UniProtKB-UniRule"/>
</dbReference>
<feature type="domain" description="Peptidase M48" evidence="13">
    <location>
        <begin position="78"/>
        <end position="299"/>
    </location>
</feature>
<evidence type="ECO:0000256" key="10">
    <source>
        <dbReference type="ARBA" id="ARBA00023049"/>
    </source>
</evidence>
<evidence type="ECO:0000256" key="6">
    <source>
        <dbReference type="ARBA" id="ARBA00022723"/>
    </source>
</evidence>
<evidence type="ECO:0000256" key="2">
    <source>
        <dbReference type="ARBA" id="ARBA00009779"/>
    </source>
</evidence>
<dbReference type="AlphaFoldDB" id="A0A1P8F8L6"/>
<keyword evidence="7 12" id="KW-0378">Hydrolase</keyword>
<dbReference type="InterPro" id="IPR005735">
    <property type="entry name" value="Znf_LSD1"/>
</dbReference>
<evidence type="ECO:0000256" key="11">
    <source>
        <dbReference type="ARBA" id="ARBA00023136"/>
    </source>
</evidence>
<feature type="binding site" evidence="12">
    <location>
        <position position="226"/>
    </location>
    <ligand>
        <name>Zn(2+)</name>
        <dbReference type="ChEBI" id="CHEBI:29105"/>
        <note>catalytic</note>
    </ligand>
</feature>
<keyword evidence="4 12" id="KW-0645">Protease</keyword>
<keyword evidence="8 12" id="KW-0862">Zinc</keyword>
<evidence type="ECO:0000256" key="4">
    <source>
        <dbReference type="ARBA" id="ARBA00022670"/>
    </source>
</evidence>
<dbReference type="PANTHER" id="PTHR43221:SF1">
    <property type="entry name" value="PROTEASE HTPX"/>
    <property type="match status" value="1"/>
</dbReference>
<feature type="transmembrane region" description="Helical" evidence="12">
    <location>
        <begin position="12"/>
        <end position="31"/>
    </location>
</feature>
<dbReference type="NCBIfam" id="TIGR01053">
    <property type="entry name" value="LSD1"/>
    <property type="match status" value="1"/>
</dbReference>
<feature type="transmembrane region" description="Helical" evidence="12">
    <location>
        <begin position="37"/>
        <end position="58"/>
    </location>
</feature>
<name>A0A1P8F8L6_9CHLR</name>
<dbReference type="Proteomes" id="UP000185934">
    <property type="component" value="Chromosome"/>
</dbReference>
<comment type="cofactor">
    <cofactor evidence="12">
        <name>Zn(2+)</name>
        <dbReference type="ChEBI" id="CHEBI:29105"/>
    </cofactor>
    <text evidence="12">Binds 1 zinc ion per subunit.</text>
</comment>
<dbReference type="Pfam" id="PF06943">
    <property type="entry name" value="zf-LSD1"/>
    <property type="match status" value="1"/>
</dbReference>
<dbReference type="Gene3D" id="3.30.2010.10">
    <property type="entry name" value="Metalloproteases ('zincins'), catalytic domain"/>
    <property type="match status" value="1"/>
</dbReference>
<dbReference type="InterPro" id="IPR022919">
    <property type="entry name" value="Pept_M48_protease_HtpX"/>
</dbReference>
<dbReference type="GO" id="GO:0004222">
    <property type="term" value="F:metalloendopeptidase activity"/>
    <property type="evidence" value="ECO:0007669"/>
    <property type="project" value="UniProtKB-UniRule"/>
</dbReference>
<protein>
    <recommendedName>
        <fullName evidence="12">Protease HtpX homolog</fullName>
        <ecNumber evidence="12">3.4.24.-</ecNumber>
    </recommendedName>
</protein>
<comment type="similarity">
    <text evidence="2 12">Belongs to the peptidase M48B family.</text>
</comment>
<evidence type="ECO:0000259" key="14">
    <source>
        <dbReference type="Pfam" id="PF06943"/>
    </source>
</evidence>
<keyword evidence="3 12" id="KW-1003">Cell membrane</keyword>
<feature type="transmembrane region" description="Helical" evidence="12">
    <location>
        <begin position="193"/>
        <end position="221"/>
    </location>
</feature>
<keyword evidence="6 12" id="KW-0479">Metal-binding</keyword>
<feature type="binding site" evidence="12">
    <location>
        <position position="147"/>
    </location>
    <ligand>
        <name>Zn(2+)</name>
        <dbReference type="ChEBI" id="CHEBI:29105"/>
        <note>catalytic</note>
    </ligand>
</feature>
<dbReference type="HAMAP" id="MF_00188">
    <property type="entry name" value="Pept_M48_protease_HtpX"/>
    <property type="match status" value="1"/>
</dbReference>
<feature type="active site" evidence="12">
    <location>
        <position position="144"/>
    </location>
</feature>
<dbReference type="OrthoDB" id="15218at2"/>
<dbReference type="EC" id="3.4.24.-" evidence="12"/>
<accession>A0A1P8F8L6</accession>
<keyword evidence="5 12" id="KW-0812">Transmembrane</keyword>
<feature type="domain" description="Zinc finger LSD1-type" evidence="14">
    <location>
        <begin position="372"/>
        <end position="398"/>
    </location>
</feature>
<evidence type="ECO:0000256" key="3">
    <source>
        <dbReference type="ARBA" id="ARBA00022475"/>
    </source>
</evidence>
<evidence type="ECO:0000259" key="13">
    <source>
        <dbReference type="Pfam" id="PF01435"/>
    </source>
</evidence>
<dbReference type="CDD" id="cd07340">
    <property type="entry name" value="M48B_Htpx_like"/>
    <property type="match status" value="1"/>
</dbReference>
<evidence type="ECO:0000256" key="9">
    <source>
        <dbReference type="ARBA" id="ARBA00022989"/>
    </source>
</evidence>
<evidence type="ECO:0000256" key="7">
    <source>
        <dbReference type="ARBA" id="ARBA00022801"/>
    </source>
</evidence>
<sequence>MWEQISTNRTRSIILVVFMGAVLIGVGFALGDYFFGTPYGGIAIAAVVWIIMTLVAYFQGDSILLATAGARKIEKKDHPRLFNVVEEMTIACGLAKMPDVYIIDDPALNAFATGRDQNHAAVAITSGLLQKLNRDELQGVIAHEMSHVKNRDVLLMSMAAVLLGTVVILSYYFSRMIFFTGGRGSRRSNDSGGGGGAIIAIVGILFIILAPIFAQLLYFALSRRREYLADASAALYTRYPEGLASALEKLAASTNPVAKANQATAPMYIVNPFREKGRAATDLTGTHPPISERIRILRQMGHSASLKAYEEAYEKTAHSHVLPHSALASSTAAVDARAPSPEGAVEEPDLTARTRETQNMLFGMANYRRIDCSNCGTTLRLPPNFTAPAVRCPHCGTINAVK</sequence>
<dbReference type="EMBL" id="CP018258">
    <property type="protein sequence ID" value="APV44816.1"/>
    <property type="molecule type" value="Genomic_DNA"/>
</dbReference>
<dbReference type="STRING" id="1839801.Dform_01494"/>
<gene>
    <name evidence="12 15" type="primary">htpX</name>
    <name evidence="15" type="ORF">Dform_01494</name>
</gene>
<evidence type="ECO:0000256" key="12">
    <source>
        <dbReference type="HAMAP-Rule" id="MF_00188"/>
    </source>
</evidence>
<keyword evidence="11 12" id="KW-0472">Membrane</keyword>
<dbReference type="GO" id="GO:0005886">
    <property type="term" value="C:plasma membrane"/>
    <property type="evidence" value="ECO:0007669"/>
    <property type="project" value="UniProtKB-SubCell"/>
</dbReference>